<keyword evidence="3" id="KW-1185">Reference proteome</keyword>
<evidence type="ECO:0000313" key="3">
    <source>
        <dbReference type="Proteomes" id="UP000824469"/>
    </source>
</evidence>
<organism evidence="2 3">
    <name type="scientific">Taxus chinensis</name>
    <name type="common">Chinese yew</name>
    <name type="synonym">Taxus wallichiana var. chinensis</name>
    <dbReference type="NCBI Taxonomy" id="29808"/>
    <lineage>
        <taxon>Eukaryota</taxon>
        <taxon>Viridiplantae</taxon>
        <taxon>Streptophyta</taxon>
        <taxon>Embryophyta</taxon>
        <taxon>Tracheophyta</taxon>
        <taxon>Spermatophyta</taxon>
        <taxon>Pinopsida</taxon>
        <taxon>Pinidae</taxon>
        <taxon>Conifers II</taxon>
        <taxon>Cupressales</taxon>
        <taxon>Taxaceae</taxon>
        <taxon>Taxus</taxon>
    </lineage>
</organism>
<feature type="compositionally biased region" description="Pro residues" evidence="1">
    <location>
        <begin position="40"/>
        <end position="68"/>
    </location>
</feature>
<dbReference type="OMA" id="ISHESYP"/>
<dbReference type="Proteomes" id="UP000824469">
    <property type="component" value="Unassembled WGS sequence"/>
</dbReference>
<feature type="non-terminal residue" evidence="2">
    <location>
        <position position="117"/>
    </location>
</feature>
<gene>
    <name evidence="2" type="ORF">KI387_001440</name>
</gene>
<dbReference type="AlphaFoldDB" id="A0AA38LQ17"/>
<feature type="non-terminal residue" evidence="2">
    <location>
        <position position="1"/>
    </location>
</feature>
<dbReference type="EMBL" id="JAHRHJ020000001">
    <property type="protein sequence ID" value="KAH9329332.1"/>
    <property type="molecule type" value="Genomic_DNA"/>
</dbReference>
<protein>
    <submittedName>
        <fullName evidence="2">Uncharacterized protein</fullName>
    </submittedName>
</protein>
<evidence type="ECO:0000313" key="2">
    <source>
        <dbReference type="EMBL" id="KAH9329332.1"/>
    </source>
</evidence>
<evidence type="ECO:0000256" key="1">
    <source>
        <dbReference type="SAM" id="MobiDB-lite"/>
    </source>
</evidence>
<comment type="caution">
    <text evidence="2">The sequence shown here is derived from an EMBL/GenBank/DDBJ whole genome shotgun (WGS) entry which is preliminary data.</text>
</comment>
<accession>A0AA38LQ17</accession>
<reference evidence="2 3" key="1">
    <citation type="journal article" date="2021" name="Nat. Plants">
        <title>The Taxus genome provides insights into paclitaxel biosynthesis.</title>
        <authorList>
            <person name="Xiong X."/>
            <person name="Gou J."/>
            <person name="Liao Q."/>
            <person name="Li Y."/>
            <person name="Zhou Q."/>
            <person name="Bi G."/>
            <person name="Li C."/>
            <person name="Du R."/>
            <person name="Wang X."/>
            <person name="Sun T."/>
            <person name="Guo L."/>
            <person name="Liang H."/>
            <person name="Lu P."/>
            <person name="Wu Y."/>
            <person name="Zhang Z."/>
            <person name="Ro D.K."/>
            <person name="Shang Y."/>
            <person name="Huang S."/>
            <person name="Yan J."/>
        </authorList>
    </citation>
    <scope>NUCLEOTIDE SEQUENCE [LARGE SCALE GENOMIC DNA]</scope>
    <source>
        <strain evidence="2">Ta-2019</strain>
    </source>
</reference>
<sequence length="117" mass="12691">ILACASIASSWFNSEAMSYQNDKHTAEGYPPPGYAAPYPYPPPGYGGPPPPPPPPGYAYPPGYQPPPDQHCCHHGPAPPGYQQGYQGYFNPGYPSQQYPSPQYTYAEPPRSSNFLEG</sequence>
<feature type="compositionally biased region" description="Low complexity" evidence="1">
    <location>
        <begin position="93"/>
        <end position="103"/>
    </location>
</feature>
<name>A0AA38LQ17_TAXCH</name>
<proteinExistence type="predicted"/>
<feature type="region of interest" description="Disordered" evidence="1">
    <location>
        <begin position="40"/>
        <end position="117"/>
    </location>
</feature>